<dbReference type="RefSeq" id="WP_277833315.1">
    <property type="nucleotide sequence ID" value="NZ_JAAIVF010000004.1"/>
</dbReference>
<dbReference type="Gene3D" id="3.30.1310.10">
    <property type="entry name" value="Nucleoid-associated protein YbaB-like domain"/>
    <property type="match status" value="1"/>
</dbReference>
<dbReference type="EMBL" id="JANRHA010000010">
    <property type="protein sequence ID" value="MDG3015920.1"/>
    <property type="molecule type" value="Genomic_DNA"/>
</dbReference>
<comment type="caution">
    <text evidence="1">The sequence shown here is derived from an EMBL/GenBank/DDBJ whole genome shotgun (WGS) entry which is preliminary data.</text>
</comment>
<evidence type="ECO:0000313" key="1">
    <source>
        <dbReference type="EMBL" id="MDG3015920.1"/>
    </source>
</evidence>
<sequence length="84" mass="9000">MNQCIGGTRGWVRDRTRRRAAASATLLPGVAGISPVVGRGEVTVLVDDDGHVQALRIDERAMSRSATELAALVAETIRNARFGR</sequence>
<reference evidence="1" key="1">
    <citation type="submission" date="2022-08" db="EMBL/GenBank/DDBJ databases">
        <title>Genome analysis of Corynebacteriales strain.</title>
        <authorList>
            <person name="Lee S.D."/>
        </authorList>
    </citation>
    <scope>NUCLEOTIDE SEQUENCE</scope>
    <source>
        <strain evidence="1">D3-21</strain>
    </source>
</reference>
<dbReference type="AlphaFoldDB" id="A0A9X4REH3"/>
<name>A0A9X4REH3_9ACTN</name>
<accession>A0A9X4REH3</accession>
<evidence type="ECO:0000313" key="2">
    <source>
        <dbReference type="Proteomes" id="UP001152755"/>
    </source>
</evidence>
<dbReference type="InterPro" id="IPR036894">
    <property type="entry name" value="YbaB-like_sf"/>
</dbReference>
<dbReference type="Proteomes" id="UP001152755">
    <property type="component" value="Unassembled WGS sequence"/>
</dbReference>
<keyword evidence="2" id="KW-1185">Reference proteome</keyword>
<organism evidence="1 2">
    <name type="scientific">Speluncibacter jeojiensis</name>
    <dbReference type="NCBI Taxonomy" id="2710754"/>
    <lineage>
        <taxon>Bacteria</taxon>
        <taxon>Bacillati</taxon>
        <taxon>Actinomycetota</taxon>
        <taxon>Actinomycetes</taxon>
        <taxon>Mycobacteriales</taxon>
        <taxon>Speluncibacteraceae</taxon>
        <taxon>Speluncibacter</taxon>
    </lineage>
</organism>
<proteinExistence type="predicted"/>
<gene>
    <name evidence="1" type="ORF">NVS88_15270</name>
</gene>
<protein>
    <submittedName>
        <fullName evidence="1">YbaB/EbfC family nucleoid-associated protein</fullName>
    </submittedName>
</protein>